<gene>
    <name evidence="1" type="ORF">SAMN05661086_01069</name>
</gene>
<dbReference type="AlphaFoldDB" id="A0A1I6IRF3"/>
<evidence type="ECO:0000313" key="2">
    <source>
        <dbReference type="Proteomes" id="UP000199659"/>
    </source>
</evidence>
<dbReference type="NCBIfam" id="TIGR04223">
    <property type="entry name" value="quorum_AgrD"/>
    <property type="match status" value="1"/>
</dbReference>
<keyword evidence="2" id="KW-1185">Reference proteome</keyword>
<accession>A0A1I6IRF3</accession>
<dbReference type="Proteomes" id="UP000199659">
    <property type="component" value="Unassembled WGS sequence"/>
</dbReference>
<reference evidence="1 2" key="1">
    <citation type="submission" date="2016-10" db="EMBL/GenBank/DDBJ databases">
        <authorList>
            <person name="de Groot N.N."/>
        </authorList>
    </citation>
    <scope>NUCLEOTIDE SEQUENCE [LARGE SCALE GENOMIC DNA]</scope>
    <source>
        <strain evidence="1 2">743A</strain>
    </source>
</reference>
<dbReference type="InterPro" id="IPR009229">
    <property type="entry name" value="AgrD"/>
</dbReference>
<dbReference type="EMBL" id="FOYZ01000003">
    <property type="protein sequence ID" value="SFR69209.1"/>
    <property type="molecule type" value="Genomic_DNA"/>
</dbReference>
<dbReference type="STRING" id="37658.SAMN05661086_01069"/>
<protein>
    <submittedName>
        <fullName evidence="1">Cyclic lactone autoinducer peptide</fullName>
    </submittedName>
</protein>
<sequence>MKKRKEIVEKIISKTAEHFVSKEINSACISWYYQPVLPKGAERFKK</sequence>
<organism evidence="1 2">
    <name type="scientific">Anaeromicropila populeti</name>
    <dbReference type="NCBI Taxonomy" id="37658"/>
    <lineage>
        <taxon>Bacteria</taxon>
        <taxon>Bacillati</taxon>
        <taxon>Bacillota</taxon>
        <taxon>Clostridia</taxon>
        <taxon>Lachnospirales</taxon>
        <taxon>Lachnospiraceae</taxon>
        <taxon>Anaeromicropila</taxon>
    </lineage>
</organism>
<proteinExistence type="predicted"/>
<evidence type="ECO:0000313" key="1">
    <source>
        <dbReference type="EMBL" id="SFR69209.1"/>
    </source>
</evidence>
<dbReference type="RefSeq" id="WP_092559662.1">
    <property type="nucleotide sequence ID" value="NZ_FOYZ01000003.1"/>
</dbReference>
<name>A0A1I6IRF3_9FIRM</name>